<organism evidence="2">
    <name type="scientific">viral metagenome</name>
    <dbReference type="NCBI Taxonomy" id="1070528"/>
    <lineage>
        <taxon>unclassified sequences</taxon>
        <taxon>metagenomes</taxon>
        <taxon>organismal metagenomes</taxon>
    </lineage>
</organism>
<proteinExistence type="predicted"/>
<evidence type="ECO:0000313" key="2">
    <source>
        <dbReference type="EMBL" id="GBH22790.1"/>
    </source>
</evidence>
<feature type="compositionally biased region" description="Polar residues" evidence="1">
    <location>
        <begin position="1"/>
        <end position="14"/>
    </location>
</feature>
<comment type="caution">
    <text evidence="2">The sequence shown here is derived from an EMBL/GenBank/DDBJ whole genome shotgun (WGS) entry which is preliminary data.</text>
</comment>
<feature type="compositionally biased region" description="Basic and acidic residues" evidence="1">
    <location>
        <begin position="15"/>
        <end position="24"/>
    </location>
</feature>
<name>A0A2V0RNJ0_9ZZZZ</name>
<accession>A0A2V0RNJ0</accession>
<reference evidence="2" key="1">
    <citation type="submission" date="2017-04" db="EMBL/GenBank/DDBJ databases">
        <title>Unveiling RNA virosphere associated with marine microorganisms.</title>
        <authorList>
            <person name="Urayama S."/>
            <person name="Takaki Y."/>
            <person name="Nishi S."/>
            <person name="Yoshida Y."/>
            <person name="Deguchi S."/>
            <person name="Takai K."/>
            <person name="Nunoura T."/>
        </authorList>
    </citation>
    <scope>NUCLEOTIDE SEQUENCE</scope>
</reference>
<feature type="region of interest" description="Disordered" evidence="1">
    <location>
        <begin position="1"/>
        <end position="26"/>
    </location>
</feature>
<protein>
    <submittedName>
        <fullName evidence="2">Uncharacterized protein</fullName>
    </submittedName>
</protein>
<dbReference type="AlphaFoldDB" id="A0A2V0RNJ0"/>
<evidence type="ECO:0000256" key="1">
    <source>
        <dbReference type="SAM" id="MobiDB-lite"/>
    </source>
</evidence>
<dbReference type="EMBL" id="BDQE01000085">
    <property type="protein sequence ID" value="GBH22790.1"/>
    <property type="molecule type" value="Genomic_RNA"/>
</dbReference>
<sequence>MQYNAMTESGQRQRYQNDRNEKRRPQYGLDLTAKYEHEERMKTHESELMEMKMALEKLSMGKDKIPMFFDPDDLAKGSYGVHIDKYLGRSPSDGPAGYVFQKVTYSAGAIINKSNVAGMYKLCPDHMGYIYHEGNTVLTIATGDVTTGTDTITATAHGLLDGEKVVYAANGDTVMAGLADGVQYFIVNKATNSFKLAATAGGSAIDITGTGNSAQTLTVSNEVRINQDGADLSGASDPTPSGISGEAKLVPGDMILGAILQLLDTRSSDNRTGFVTAGLVSNDSAVPDSYGAELASDPSNFITGSAISGGRVHAAAGLKACSVASPNLNIYSPTVVATAQSDLSSAQIGAPINAINVSGVQLTDSNQIRFVLNVYALVGARQKTISHYTQPDPAFKMECLTRQFAEHPVSMTH</sequence>